<evidence type="ECO:0000313" key="1">
    <source>
        <dbReference type="EMBL" id="CAI4033649.1"/>
    </source>
</evidence>
<reference evidence="1" key="1">
    <citation type="submission" date="2022-10" db="EMBL/GenBank/DDBJ databases">
        <authorList>
            <person name="Koch H."/>
        </authorList>
    </citation>
    <scope>NUCLEOTIDE SEQUENCE</scope>
    <source>
        <strain evidence="1">DNF</strain>
    </source>
</reference>
<dbReference type="Proteomes" id="UP001179121">
    <property type="component" value="Chromosome"/>
</dbReference>
<dbReference type="EMBL" id="OX365700">
    <property type="protein sequence ID" value="CAI4033649.1"/>
    <property type="molecule type" value="Genomic_DNA"/>
</dbReference>
<keyword evidence="2" id="KW-1185">Reference proteome</keyword>
<dbReference type="AlphaFoldDB" id="A0AA86TF70"/>
<evidence type="ECO:0000313" key="2">
    <source>
        <dbReference type="Proteomes" id="UP001179121"/>
    </source>
</evidence>
<dbReference type="KEGG" id="nti:DNFV4_04090"/>
<proteinExistence type="predicted"/>
<name>A0AA86TF70_9BACT</name>
<gene>
    <name evidence="1" type="ORF">DNFV4_04090</name>
</gene>
<sequence length="233" mass="25002">MIELLIALATGLVVMSAVFETLSALDRRFRSQQTAMAATQDIRSGLEVWESEVRMAKGTGLLGGPALQAMGPASFEFTANLNGLATTLKSAALQGQTELNVDDARDWPSGKYVVLCSKMRCIDNRLARDGQRNRIVLAQPLTDAFPAGTDISVLNRVRYYVLPNQAGTVRLMRMVDGGANALIGNLKAARFSYFARSGAPAIDSASVALVRIEAESAATHLSVTKDIAIRSQL</sequence>
<organism evidence="1 2">
    <name type="scientific">Nitrospira tepida</name>
    <dbReference type="NCBI Taxonomy" id="2973512"/>
    <lineage>
        <taxon>Bacteria</taxon>
        <taxon>Pseudomonadati</taxon>
        <taxon>Nitrospirota</taxon>
        <taxon>Nitrospiria</taxon>
        <taxon>Nitrospirales</taxon>
        <taxon>Nitrospiraceae</taxon>
        <taxon>Nitrospira</taxon>
    </lineage>
</organism>
<accession>A0AA86TF70</accession>
<protein>
    <submittedName>
        <fullName evidence="1">Uncharacterized protein</fullName>
    </submittedName>
</protein>